<accession>G4CQC3</accession>
<dbReference type="RefSeq" id="WP_009116424.1">
    <property type="nucleotide sequence ID" value="NZ_JH165159.1"/>
</dbReference>
<comment type="caution">
    <text evidence="2">The sequence shown here is derived from an EMBL/GenBank/DDBJ whole genome shotgun (WGS) entry which is preliminary data.</text>
</comment>
<evidence type="ECO:0000313" key="2">
    <source>
        <dbReference type="EMBL" id="EGZ46371.1"/>
    </source>
</evidence>
<protein>
    <submittedName>
        <fullName evidence="2">Uncharacterized protein</fullName>
    </submittedName>
</protein>
<name>G4CQC3_9NEIS</name>
<feature type="compositionally biased region" description="Basic and acidic residues" evidence="1">
    <location>
        <begin position="141"/>
        <end position="167"/>
    </location>
</feature>
<keyword evidence="3" id="KW-1185">Reference proteome</keyword>
<dbReference type="AlphaFoldDB" id="G4CQC3"/>
<feature type="non-terminal residue" evidence="2">
    <location>
        <position position="167"/>
    </location>
</feature>
<dbReference type="HOGENOM" id="CLU_1598029_0_0_4"/>
<dbReference type="STRING" id="1030841.HMPREF9370_1283"/>
<reference evidence="2 3" key="1">
    <citation type="submission" date="2011-06" db="EMBL/GenBank/DDBJ databases">
        <authorList>
            <person name="Muzny D."/>
            <person name="Qin X."/>
            <person name="Deng J."/>
            <person name="Jiang H."/>
            <person name="Liu Y."/>
            <person name="Qu J."/>
            <person name="Song X.-Z."/>
            <person name="Zhang L."/>
            <person name="Thornton R."/>
            <person name="Coyle M."/>
            <person name="Francisco L."/>
            <person name="Jackson L."/>
            <person name="Javaid M."/>
            <person name="Korchina V."/>
            <person name="Kovar C."/>
            <person name="Mata R."/>
            <person name="Mathew T."/>
            <person name="Ngo R."/>
            <person name="Nguyen L."/>
            <person name="Nguyen N."/>
            <person name="Okwuonu G."/>
            <person name="Ongeri F."/>
            <person name="Pham C."/>
            <person name="Simmons D."/>
            <person name="Wilczek-Boney K."/>
            <person name="Hale W."/>
            <person name="Jakkamsetti A."/>
            <person name="Pham P."/>
            <person name="Ruth R."/>
            <person name="San Lucas F."/>
            <person name="Warren J."/>
            <person name="Zhang J."/>
            <person name="Zhao Z."/>
            <person name="Zhou C."/>
            <person name="Zhu D."/>
            <person name="Lee S."/>
            <person name="Bess C."/>
            <person name="Blankenburg K."/>
            <person name="Forbes L."/>
            <person name="Fu Q."/>
            <person name="Gubbala S."/>
            <person name="Hirani K."/>
            <person name="Jayaseelan J.C."/>
            <person name="Lara F."/>
            <person name="Munidasa M."/>
            <person name="Palculict T."/>
            <person name="Patil S."/>
            <person name="Pu L.-L."/>
            <person name="Saada N."/>
            <person name="Tang L."/>
            <person name="Weissenberger G."/>
            <person name="Zhu Y."/>
            <person name="Hemphill L."/>
            <person name="Shang Y."/>
            <person name="Youmans B."/>
            <person name="Ayvaz T."/>
            <person name="Ross M."/>
            <person name="Santibanez J."/>
            <person name="Aqrawi P."/>
            <person name="Gross S."/>
            <person name="Joshi V."/>
            <person name="Fowler G."/>
            <person name="Nazareth L."/>
            <person name="Reid J."/>
            <person name="Worley K."/>
            <person name="Petrosino J."/>
            <person name="Highlander S."/>
            <person name="Gibbs R."/>
        </authorList>
    </citation>
    <scope>NUCLEOTIDE SEQUENCE [LARGE SCALE GENOMIC DNA]</scope>
    <source>
        <strain evidence="2 3">9715</strain>
    </source>
</reference>
<organism evidence="2 3">
    <name type="scientific">Neisseria wadsworthii 9715</name>
    <dbReference type="NCBI Taxonomy" id="1030841"/>
    <lineage>
        <taxon>Bacteria</taxon>
        <taxon>Pseudomonadati</taxon>
        <taxon>Pseudomonadota</taxon>
        <taxon>Betaproteobacteria</taxon>
        <taxon>Neisseriales</taxon>
        <taxon>Neisseriaceae</taxon>
        <taxon>Neisseria</taxon>
    </lineage>
</organism>
<evidence type="ECO:0000256" key="1">
    <source>
        <dbReference type="SAM" id="MobiDB-lite"/>
    </source>
</evidence>
<dbReference type="Proteomes" id="UP000005336">
    <property type="component" value="Unassembled WGS sequence"/>
</dbReference>
<proteinExistence type="predicted"/>
<evidence type="ECO:0000313" key="3">
    <source>
        <dbReference type="Proteomes" id="UP000005336"/>
    </source>
</evidence>
<feature type="region of interest" description="Disordered" evidence="1">
    <location>
        <begin position="136"/>
        <end position="167"/>
    </location>
</feature>
<dbReference type="EMBL" id="AGAZ01000049">
    <property type="protein sequence ID" value="EGZ46371.1"/>
    <property type="molecule type" value="Genomic_DNA"/>
</dbReference>
<sequence length="167" mass="17841">MTHYKLNITHNGQTESITLTSDQPLSLPAQPDTVYQIFDEQGKLIAQPEVQLVNEDLWVHLNSNTDGLPDLILQNYQNIYPTTNAGHLGTLGATPVEAAAPVAEQVAIGGTLTSFQTGLIGLGVATTAIAGIAIANSGKDSNPKKQPEVKQPEVKQPEVKQPEVKQP</sequence>
<gene>
    <name evidence="2" type="ORF">HMPREF9370_1283</name>
</gene>